<dbReference type="Proteomes" id="UP001155840">
    <property type="component" value="Unassembled WGS sequence"/>
</dbReference>
<feature type="domain" description="Peptidase M20 dimerisation" evidence="3">
    <location>
        <begin position="193"/>
        <end position="289"/>
    </location>
</feature>
<sequence length="392" mass="41705">MPILNRAAELQDEVTAWRRHIHSRPELLFAVENTASFVENKLREFGVDEIVTGIGRTGVVGLIRGRLGDGRGGDGTTIGLRADMDALPMTESTGKPYASTTPGKMHACGHDGHTAMLLGAAKYLAETRNFKGAVAVIFQPAEEGGGGGNEMVKDGMMERFGISEVYGLHNMPGMPLGHFASRVGPIMASTDEFSITIEGRGGHAAQPHKTIDPIVLGAQIVTALQTIASRTADPLSAVVVSVTKFNAGFAHNVIPEQALLAGTVRTLMAENRDMAERRINEICTHLAAAYGATARVRYVRNYPVTVNHATETGHVLEAATEVAGAAQVVGNVDPMMGGEDFSYMLLARPGAFVFMGNGDSAGLHNPGYDFNDEAIPHGISYWVRLAESRLGA</sequence>
<dbReference type="InterPro" id="IPR002933">
    <property type="entry name" value="Peptidase_M20"/>
</dbReference>
<dbReference type="Pfam" id="PF01546">
    <property type="entry name" value="Peptidase_M20"/>
    <property type="match status" value="1"/>
</dbReference>
<dbReference type="PIRSF" id="PIRSF005962">
    <property type="entry name" value="Pept_M20D_amidohydro"/>
    <property type="match status" value="1"/>
</dbReference>
<keyword evidence="1" id="KW-0378">Hydrolase</keyword>
<comment type="caution">
    <text evidence="4">The sequence shown here is derived from an EMBL/GenBank/DDBJ whole genome shotgun (WGS) entry which is preliminary data.</text>
</comment>
<evidence type="ECO:0000313" key="5">
    <source>
        <dbReference type="Proteomes" id="UP001155840"/>
    </source>
</evidence>
<dbReference type="SUPFAM" id="SSF53187">
    <property type="entry name" value="Zn-dependent exopeptidases"/>
    <property type="match status" value="1"/>
</dbReference>
<dbReference type="CDD" id="cd05666">
    <property type="entry name" value="M20_Acy1-like"/>
    <property type="match status" value="1"/>
</dbReference>
<evidence type="ECO:0000256" key="2">
    <source>
        <dbReference type="PIRSR" id="PIRSR005962-1"/>
    </source>
</evidence>
<dbReference type="Gene3D" id="3.30.70.360">
    <property type="match status" value="1"/>
</dbReference>
<dbReference type="PANTHER" id="PTHR11014">
    <property type="entry name" value="PEPTIDASE M20 FAMILY MEMBER"/>
    <property type="match status" value="1"/>
</dbReference>
<evidence type="ECO:0000313" key="4">
    <source>
        <dbReference type="EMBL" id="NHT78109.1"/>
    </source>
</evidence>
<name>A0AA44CCQ8_9HYPH</name>
<dbReference type="FunFam" id="3.30.70.360:FF:000001">
    <property type="entry name" value="N-acetyldiaminopimelate deacetylase"/>
    <property type="match status" value="1"/>
</dbReference>
<dbReference type="GO" id="GO:0050118">
    <property type="term" value="F:N-acetyldiaminopimelate deacetylase activity"/>
    <property type="evidence" value="ECO:0007669"/>
    <property type="project" value="UniProtKB-ARBA"/>
</dbReference>
<evidence type="ECO:0000259" key="3">
    <source>
        <dbReference type="Pfam" id="PF07687"/>
    </source>
</evidence>
<dbReference type="InterPro" id="IPR011650">
    <property type="entry name" value="Peptidase_M20_dimer"/>
</dbReference>
<dbReference type="GO" id="GO:0019877">
    <property type="term" value="P:diaminopimelate biosynthetic process"/>
    <property type="evidence" value="ECO:0007669"/>
    <property type="project" value="UniProtKB-ARBA"/>
</dbReference>
<dbReference type="InterPro" id="IPR036264">
    <property type="entry name" value="Bact_exopeptidase_dim_dom"/>
</dbReference>
<dbReference type="AlphaFoldDB" id="A0AA44CCQ8"/>
<evidence type="ECO:0000256" key="1">
    <source>
        <dbReference type="ARBA" id="ARBA00022801"/>
    </source>
</evidence>
<keyword evidence="5" id="KW-1185">Reference proteome</keyword>
<dbReference type="SUPFAM" id="SSF55031">
    <property type="entry name" value="Bacterial exopeptidase dimerisation domain"/>
    <property type="match status" value="1"/>
</dbReference>
<feature type="binding site" evidence="2">
    <location>
        <position position="108"/>
    </location>
    <ligand>
        <name>Mn(2+)</name>
        <dbReference type="ChEBI" id="CHEBI:29035"/>
        <label>2</label>
    </ligand>
</feature>
<dbReference type="Pfam" id="PF07687">
    <property type="entry name" value="M20_dimer"/>
    <property type="match status" value="1"/>
</dbReference>
<gene>
    <name evidence="4" type="ORF">G8E10_20615</name>
</gene>
<dbReference type="NCBIfam" id="TIGR01891">
    <property type="entry name" value="amidohydrolases"/>
    <property type="match status" value="1"/>
</dbReference>
<dbReference type="EMBL" id="JAANCM010000012">
    <property type="protein sequence ID" value="NHT78109.1"/>
    <property type="molecule type" value="Genomic_DNA"/>
</dbReference>
<feature type="binding site" evidence="2">
    <location>
        <position position="169"/>
    </location>
    <ligand>
        <name>Mn(2+)</name>
        <dbReference type="ChEBI" id="CHEBI:29035"/>
        <label>2</label>
    </ligand>
</feature>
<feature type="binding site" evidence="2">
    <location>
        <position position="143"/>
    </location>
    <ligand>
        <name>Mn(2+)</name>
        <dbReference type="ChEBI" id="CHEBI:29035"/>
        <label>2</label>
    </ligand>
</feature>
<dbReference type="InterPro" id="IPR017439">
    <property type="entry name" value="Amidohydrolase"/>
</dbReference>
<feature type="binding site" evidence="2">
    <location>
        <position position="110"/>
    </location>
    <ligand>
        <name>Mn(2+)</name>
        <dbReference type="ChEBI" id="CHEBI:29035"/>
        <label>2</label>
    </ligand>
</feature>
<accession>A0AA44CCQ8</accession>
<keyword evidence="2" id="KW-0464">Manganese</keyword>
<dbReference type="PANTHER" id="PTHR11014:SF63">
    <property type="entry name" value="METALLOPEPTIDASE, PUTATIVE (AFU_ORTHOLOGUE AFUA_6G09600)-RELATED"/>
    <property type="match status" value="1"/>
</dbReference>
<proteinExistence type="predicted"/>
<protein>
    <submittedName>
        <fullName evidence="4">Amidohydrolase</fullName>
    </submittedName>
</protein>
<keyword evidence="2" id="KW-0479">Metal-binding</keyword>
<feature type="binding site" evidence="2">
    <location>
        <position position="364"/>
    </location>
    <ligand>
        <name>Mn(2+)</name>
        <dbReference type="ChEBI" id="CHEBI:29035"/>
        <label>2</label>
    </ligand>
</feature>
<reference evidence="4" key="1">
    <citation type="submission" date="2020-03" db="EMBL/GenBank/DDBJ databases">
        <title>Ferranicluibacter endophyticum gen. nov., sp. nov., a new genus isolated from Rubus ulmifolius Schott. stem.</title>
        <authorList>
            <person name="Roca-Couso R."/>
            <person name="Flores-Felix J.D."/>
            <person name="Igual J.M."/>
            <person name="Rivas R."/>
        </authorList>
    </citation>
    <scope>NUCLEOTIDE SEQUENCE</scope>
    <source>
        <strain evidence="4">CRRU44</strain>
    </source>
</reference>
<comment type="cofactor">
    <cofactor evidence="2">
        <name>Mn(2+)</name>
        <dbReference type="ChEBI" id="CHEBI:29035"/>
    </cofactor>
    <text evidence="2">The Mn(2+) ion enhances activity.</text>
</comment>
<dbReference type="RefSeq" id="WP_167130507.1">
    <property type="nucleotide sequence ID" value="NZ_JAANCM010000012.1"/>
</dbReference>
<dbReference type="Gene3D" id="3.40.630.10">
    <property type="entry name" value="Zn peptidases"/>
    <property type="match status" value="1"/>
</dbReference>
<dbReference type="GO" id="GO:0046872">
    <property type="term" value="F:metal ion binding"/>
    <property type="evidence" value="ECO:0007669"/>
    <property type="project" value="UniProtKB-KW"/>
</dbReference>
<organism evidence="4 5">
    <name type="scientific">Ferranicluibacter rubi</name>
    <dbReference type="NCBI Taxonomy" id="2715133"/>
    <lineage>
        <taxon>Bacteria</taxon>
        <taxon>Pseudomonadati</taxon>
        <taxon>Pseudomonadota</taxon>
        <taxon>Alphaproteobacteria</taxon>
        <taxon>Hyphomicrobiales</taxon>
        <taxon>Rhizobiaceae</taxon>
        <taxon>Ferranicluibacter</taxon>
    </lineage>
</organism>